<proteinExistence type="predicted"/>
<organism evidence="1 2">
    <name type="scientific">Helianthus annuus</name>
    <name type="common">Common sunflower</name>
    <dbReference type="NCBI Taxonomy" id="4232"/>
    <lineage>
        <taxon>Eukaryota</taxon>
        <taxon>Viridiplantae</taxon>
        <taxon>Streptophyta</taxon>
        <taxon>Embryophyta</taxon>
        <taxon>Tracheophyta</taxon>
        <taxon>Spermatophyta</taxon>
        <taxon>Magnoliopsida</taxon>
        <taxon>eudicotyledons</taxon>
        <taxon>Gunneridae</taxon>
        <taxon>Pentapetalae</taxon>
        <taxon>asterids</taxon>
        <taxon>campanulids</taxon>
        <taxon>Asterales</taxon>
        <taxon>Asteraceae</taxon>
        <taxon>Asteroideae</taxon>
        <taxon>Heliantheae alliance</taxon>
        <taxon>Heliantheae</taxon>
        <taxon>Helianthus</taxon>
    </lineage>
</organism>
<gene>
    <name evidence="1" type="ORF">HanXRQr2_Chr17g0791111</name>
</gene>
<dbReference type="Gramene" id="mRNA:HanXRQr2_Chr17g0791111">
    <property type="protein sequence ID" value="mRNA:HanXRQr2_Chr17g0791111"/>
    <property type="gene ID" value="HanXRQr2_Chr17g0791111"/>
</dbReference>
<comment type="caution">
    <text evidence="1">The sequence shown here is derived from an EMBL/GenBank/DDBJ whole genome shotgun (WGS) entry which is preliminary data.</text>
</comment>
<evidence type="ECO:0000313" key="2">
    <source>
        <dbReference type="Proteomes" id="UP000215914"/>
    </source>
</evidence>
<reference evidence="1" key="1">
    <citation type="journal article" date="2017" name="Nature">
        <title>The sunflower genome provides insights into oil metabolism, flowering and Asterid evolution.</title>
        <authorList>
            <person name="Badouin H."/>
            <person name="Gouzy J."/>
            <person name="Grassa C.J."/>
            <person name="Murat F."/>
            <person name="Staton S.E."/>
            <person name="Cottret L."/>
            <person name="Lelandais-Briere C."/>
            <person name="Owens G.L."/>
            <person name="Carrere S."/>
            <person name="Mayjonade B."/>
            <person name="Legrand L."/>
            <person name="Gill N."/>
            <person name="Kane N.C."/>
            <person name="Bowers J.E."/>
            <person name="Hubner S."/>
            <person name="Bellec A."/>
            <person name="Berard A."/>
            <person name="Berges H."/>
            <person name="Blanchet N."/>
            <person name="Boniface M.C."/>
            <person name="Brunel D."/>
            <person name="Catrice O."/>
            <person name="Chaidir N."/>
            <person name="Claudel C."/>
            <person name="Donnadieu C."/>
            <person name="Faraut T."/>
            <person name="Fievet G."/>
            <person name="Helmstetter N."/>
            <person name="King M."/>
            <person name="Knapp S.J."/>
            <person name="Lai Z."/>
            <person name="Le Paslier M.C."/>
            <person name="Lippi Y."/>
            <person name="Lorenzon L."/>
            <person name="Mandel J.R."/>
            <person name="Marage G."/>
            <person name="Marchand G."/>
            <person name="Marquand E."/>
            <person name="Bret-Mestries E."/>
            <person name="Morien E."/>
            <person name="Nambeesan S."/>
            <person name="Nguyen T."/>
            <person name="Pegot-Espagnet P."/>
            <person name="Pouilly N."/>
            <person name="Raftis F."/>
            <person name="Sallet E."/>
            <person name="Schiex T."/>
            <person name="Thomas J."/>
            <person name="Vandecasteele C."/>
            <person name="Vares D."/>
            <person name="Vear F."/>
            <person name="Vautrin S."/>
            <person name="Crespi M."/>
            <person name="Mangin B."/>
            <person name="Burke J.M."/>
            <person name="Salse J."/>
            <person name="Munos S."/>
            <person name="Vincourt P."/>
            <person name="Rieseberg L.H."/>
            <person name="Langlade N.B."/>
        </authorList>
    </citation>
    <scope>NUCLEOTIDE SEQUENCE</scope>
    <source>
        <tissue evidence="1">Leaves</tissue>
    </source>
</reference>
<sequence length="81" mass="9091">MMGFSCSVLPVVLTFCKAPRHLVHPAYDEFRQLFSKFRTATVGIAFREVFVTLNAAGQLSEPIWCNRIPQKHKTASHDALG</sequence>
<protein>
    <submittedName>
        <fullName evidence="1">Uncharacterized protein</fullName>
    </submittedName>
</protein>
<name>A0A9K3DIF9_HELAN</name>
<dbReference type="Proteomes" id="UP000215914">
    <property type="component" value="Unassembled WGS sequence"/>
</dbReference>
<reference evidence="1" key="2">
    <citation type="submission" date="2020-06" db="EMBL/GenBank/DDBJ databases">
        <title>Helianthus annuus Genome sequencing and assembly Release 2.</title>
        <authorList>
            <person name="Gouzy J."/>
            <person name="Langlade N."/>
            <person name="Munos S."/>
        </authorList>
    </citation>
    <scope>NUCLEOTIDE SEQUENCE</scope>
    <source>
        <tissue evidence="1">Leaves</tissue>
    </source>
</reference>
<evidence type="ECO:0000313" key="1">
    <source>
        <dbReference type="EMBL" id="KAF5754431.1"/>
    </source>
</evidence>
<keyword evidence="2" id="KW-1185">Reference proteome</keyword>
<dbReference type="AlphaFoldDB" id="A0A9K3DIF9"/>
<dbReference type="EMBL" id="MNCJ02000332">
    <property type="protein sequence ID" value="KAF5754431.1"/>
    <property type="molecule type" value="Genomic_DNA"/>
</dbReference>
<accession>A0A9K3DIF9</accession>